<keyword evidence="1" id="KW-1133">Transmembrane helix</keyword>
<dbReference type="PANTHER" id="PTHR10404:SF46">
    <property type="entry name" value="VACUOLAR PROTEIN SORTING-ASSOCIATED PROTEIN 70"/>
    <property type="match status" value="1"/>
</dbReference>
<comment type="caution">
    <text evidence="2">The sequence shown here is derived from an EMBL/GenBank/DDBJ whole genome shotgun (WGS) entry which is preliminary data.</text>
</comment>
<organism evidence="2 3">
    <name type="scientific">Elysia chlorotica</name>
    <name type="common">Eastern emerald elysia</name>
    <name type="synonym">Sea slug</name>
    <dbReference type="NCBI Taxonomy" id="188477"/>
    <lineage>
        <taxon>Eukaryota</taxon>
        <taxon>Metazoa</taxon>
        <taxon>Spiralia</taxon>
        <taxon>Lophotrochozoa</taxon>
        <taxon>Mollusca</taxon>
        <taxon>Gastropoda</taxon>
        <taxon>Heterobranchia</taxon>
        <taxon>Euthyneura</taxon>
        <taxon>Panpulmonata</taxon>
        <taxon>Sacoglossa</taxon>
        <taxon>Placobranchoidea</taxon>
        <taxon>Plakobranchidae</taxon>
        <taxon>Elysia</taxon>
    </lineage>
</organism>
<dbReference type="Gene3D" id="3.40.630.10">
    <property type="entry name" value="Zn peptidases"/>
    <property type="match status" value="1"/>
</dbReference>
<dbReference type="OrthoDB" id="5841748at2759"/>
<sequence>MMRGFDSIESMNADSVLVKRQRGSKRIYVVCAVIIGCAFFMVGILIGYFSRAQHHHSTSAPIPEVPTRRRPIDLILDSIKEETIRDSLRQYTTESSVAGMPGTDKLAQKILSQWKGSGLDRVYISSHKVSLSLPNPSHPNKVEIIESASGEPVFAAQLEEPSLRAEETNIGGPPGLNPYSPAGEVTADVVYANYGRIEDFEFLKKNLSLDISGKVIII</sequence>
<dbReference type="Gene3D" id="3.50.30.30">
    <property type="match status" value="1"/>
</dbReference>
<evidence type="ECO:0008006" key="4">
    <source>
        <dbReference type="Google" id="ProtNLM"/>
    </source>
</evidence>
<name>A0A3S0ZJW0_ELYCH</name>
<gene>
    <name evidence="2" type="ORF">EGW08_011618</name>
</gene>
<dbReference type="InterPro" id="IPR046450">
    <property type="entry name" value="PA_dom_sf"/>
</dbReference>
<evidence type="ECO:0000313" key="3">
    <source>
        <dbReference type="Proteomes" id="UP000271974"/>
    </source>
</evidence>
<dbReference type="InterPro" id="IPR039373">
    <property type="entry name" value="Peptidase_M28B"/>
</dbReference>
<proteinExistence type="predicted"/>
<dbReference type="PANTHER" id="PTHR10404">
    <property type="entry name" value="N-ACETYLATED-ALPHA-LINKED ACIDIC DIPEPTIDASE"/>
    <property type="match status" value="1"/>
</dbReference>
<protein>
    <recommendedName>
        <fullName evidence="4">PA domain-containing protein</fullName>
    </recommendedName>
</protein>
<dbReference type="SUPFAM" id="SSF52025">
    <property type="entry name" value="PA domain"/>
    <property type="match status" value="1"/>
</dbReference>
<dbReference type="STRING" id="188477.A0A3S0ZJW0"/>
<keyword evidence="1" id="KW-0812">Transmembrane</keyword>
<dbReference type="AlphaFoldDB" id="A0A3S0ZJW0"/>
<evidence type="ECO:0000256" key="1">
    <source>
        <dbReference type="SAM" id="Phobius"/>
    </source>
</evidence>
<reference evidence="2 3" key="1">
    <citation type="submission" date="2019-01" db="EMBL/GenBank/DDBJ databases">
        <title>A draft genome assembly of the solar-powered sea slug Elysia chlorotica.</title>
        <authorList>
            <person name="Cai H."/>
            <person name="Li Q."/>
            <person name="Fang X."/>
            <person name="Li J."/>
            <person name="Curtis N.E."/>
            <person name="Altenburger A."/>
            <person name="Shibata T."/>
            <person name="Feng M."/>
            <person name="Maeda T."/>
            <person name="Schwartz J.A."/>
            <person name="Shigenobu S."/>
            <person name="Lundholm N."/>
            <person name="Nishiyama T."/>
            <person name="Yang H."/>
            <person name="Hasebe M."/>
            <person name="Li S."/>
            <person name="Pierce S.K."/>
            <person name="Wang J."/>
        </authorList>
    </citation>
    <scope>NUCLEOTIDE SEQUENCE [LARGE SCALE GENOMIC DNA]</scope>
    <source>
        <strain evidence="2">EC2010</strain>
        <tissue evidence="2">Whole organism of an adult</tissue>
    </source>
</reference>
<feature type="non-terminal residue" evidence="2">
    <location>
        <position position="218"/>
    </location>
</feature>
<dbReference type="EMBL" id="RQTK01000382">
    <property type="protein sequence ID" value="RUS80608.1"/>
    <property type="molecule type" value="Genomic_DNA"/>
</dbReference>
<accession>A0A3S0ZJW0</accession>
<dbReference type="Proteomes" id="UP000271974">
    <property type="component" value="Unassembled WGS sequence"/>
</dbReference>
<feature type="transmembrane region" description="Helical" evidence="1">
    <location>
        <begin position="27"/>
        <end position="49"/>
    </location>
</feature>
<evidence type="ECO:0000313" key="2">
    <source>
        <dbReference type="EMBL" id="RUS80608.1"/>
    </source>
</evidence>
<keyword evidence="3" id="KW-1185">Reference proteome</keyword>
<dbReference type="GO" id="GO:0004180">
    <property type="term" value="F:carboxypeptidase activity"/>
    <property type="evidence" value="ECO:0007669"/>
    <property type="project" value="TreeGrafter"/>
</dbReference>
<keyword evidence="1" id="KW-0472">Membrane</keyword>